<comment type="caution">
    <text evidence="1">The sequence shown here is derived from an EMBL/GenBank/DDBJ whole genome shotgun (WGS) entry which is preliminary data.</text>
</comment>
<reference evidence="1" key="2">
    <citation type="submission" date="2021-01" db="EMBL/GenBank/DDBJ databases">
        <authorList>
            <person name="Schikora-Tamarit M.A."/>
        </authorList>
    </citation>
    <scope>NUCLEOTIDE SEQUENCE</scope>
    <source>
        <strain evidence="1">CBS2887</strain>
    </source>
</reference>
<dbReference type="Proteomes" id="UP000774326">
    <property type="component" value="Unassembled WGS sequence"/>
</dbReference>
<keyword evidence="2" id="KW-1185">Reference proteome</keyword>
<evidence type="ECO:0000313" key="1">
    <source>
        <dbReference type="EMBL" id="KAH3687707.1"/>
    </source>
</evidence>
<evidence type="ECO:0000313" key="2">
    <source>
        <dbReference type="Proteomes" id="UP000774326"/>
    </source>
</evidence>
<accession>A0A9P8QB03</accession>
<sequence length="87" mass="9606">MKNTSLSSISMRKVLLLTCNLSRIDRLNPMGLKHLEDWTKDSLVLSASSIGSGDFKVKSPSPLSAGFTTFIEQSNFISFRALVSNRL</sequence>
<protein>
    <submittedName>
        <fullName evidence="1">Uncharacterized protein</fullName>
    </submittedName>
</protein>
<dbReference type="EMBL" id="JAEUBG010000665">
    <property type="protein sequence ID" value="KAH3687707.1"/>
    <property type="molecule type" value="Genomic_DNA"/>
</dbReference>
<organism evidence="1 2">
    <name type="scientific">Wickerhamomyces pijperi</name>
    <name type="common">Yeast</name>
    <name type="synonym">Pichia pijperi</name>
    <dbReference type="NCBI Taxonomy" id="599730"/>
    <lineage>
        <taxon>Eukaryota</taxon>
        <taxon>Fungi</taxon>
        <taxon>Dikarya</taxon>
        <taxon>Ascomycota</taxon>
        <taxon>Saccharomycotina</taxon>
        <taxon>Saccharomycetes</taxon>
        <taxon>Phaffomycetales</taxon>
        <taxon>Wickerhamomycetaceae</taxon>
        <taxon>Wickerhamomyces</taxon>
    </lineage>
</organism>
<reference evidence="1" key="1">
    <citation type="journal article" date="2021" name="Open Biol.">
        <title>Shared evolutionary footprints suggest mitochondrial oxidative damage underlies multiple complex I losses in fungi.</title>
        <authorList>
            <person name="Schikora-Tamarit M.A."/>
            <person name="Marcet-Houben M."/>
            <person name="Nosek J."/>
            <person name="Gabaldon T."/>
        </authorList>
    </citation>
    <scope>NUCLEOTIDE SEQUENCE</scope>
    <source>
        <strain evidence="1">CBS2887</strain>
    </source>
</reference>
<dbReference type="AlphaFoldDB" id="A0A9P8QB03"/>
<name>A0A9P8QB03_WICPI</name>
<proteinExistence type="predicted"/>
<gene>
    <name evidence="1" type="ORF">WICPIJ_001330</name>
</gene>